<keyword evidence="3" id="KW-1185">Reference proteome</keyword>
<proteinExistence type="predicted"/>
<evidence type="ECO:0000313" key="2">
    <source>
        <dbReference type="EMBL" id="TKB99136.1"/>
    </source>
</evidence>
<dbReference type="SMART" id="SM01321">
    <property type="entry name" value="Y1_Tnp"/>
    <property type="match status" value="1"/>
</dbReference>
<evidence type="ECO:0000313" key="3">
    <source>
        <dbReference type="Proteomes" id="UP000308181"/>
    </source>
</evidence>
<accession>A0A4U1C457</accession>
<dbReference type="AlphaFoldDB" id="A0A4U1C457"/>
<dbReference type="OrthoDB" id="9797997at2"/>
<comment type="caution">
    <text evidence="2">The sequence shown here is derived from an EMBL/GenBank/DDBJ whole genome shotgun (WGS) entry which is preliminary data.</text>
</comment>
<dbReference type="InterPro" id="IPR002686">
    <property type="entry name" value="Transposase_17"/>
</dbReference>
<dbReference type="Proteomes" id="UP000308181">
    <property type="component" value="Unassembled WGS sequence"/>
</dbReference>
<reference evidence="2 3" key="1">
    <citation type="submission" date="2019-04" db="EMBL/GenBank/DDBJ databases">
        <title>Pedobacter sp. AR-3-17 sp. nov., isolated from Arctic soil.</title>
        <authorList>
            <person name="Dahal R.H."/>
            <person name="Kim D.-U."/>
        </authorList>
    </citation>
    <scope>NUCLEOTIDE SEQUENCE [LARGE SCALE GENOMIC DNA]</scope>
    <source>
        <strain evidence="2 3">AR-3-17</strain>
    </source>
</reference>
<dbReference type="SUPFAM" id="SSF143422">
    <property type="entry name" value="Transposase IS200-like"/>
    <property type="match status" value="1"/>
</dbReference>
<protein>
    <submittedName>
        <fullName evidence="2">IS200/IS605 family transposase</fullName>
    </submittedName>
</protein>
<name>A0A4U1C457_9SPHI</name>
<feature type="domain" description="Transposase IS200-like" evidence="1">
    <location>
        <begin position="6"/>
        <end position="118"/>
    </location>
</feature>
<organism evidence="2 3">
    <name type="scientific">Pedobacter cryophilus</name>
    <dbReference type="NCBI Taxonomy" id="2571271"/>
    <lineage>
        <taxon>Bacteria</taxon>
        <taxon>Pseudomonadati</taxon>
        <taxon>Bacteroidota</taxon>
        <taxon>Sphingobacteriia</taxon>
        <taxon>Sphingobacteriales</taxon>
        <taxon>Sphingobacteriaceae</taxon>
        <taxon>Pedobacter</taxon>
    </lineage>
</organism>
<gene>
    <name evidence="2" type="primary">tnpA</name>
    <name evidence="2" type="ORF">FA046_08490</name>
</gene>
<sequence>MSWVRVYLHLVFSTKNREPFLNSSAIRKTIFQHIKKNAEEKGIWLDCINGYQDHAHCLISLGKEQTISKVAQLIKGESSFWINQNKLTSEKFVWQDDYWAVGVSESHLEAVRKYIHNQETHHSVNTFSEEIDSFMEKYGWTFTSEK</sequence>
<dbReference type="EMBL" id="SWBP01000002">
    <property type="protein sequence ID" value="TKB99136.1"/>
    <property type="molecule type" value="Genomic_DNA"/>
</dbReference>
<dbReference type="GO" id="GO:0003677">
    <property type="term" value="F:DNA binding"/>
    <property type="evidence" value="ECO:0007669"/>
    <property type="project" value="InterPro"/>
</dbReference>
<dbReference type="GO" id="GO:0006313">
    <property type="term" value="P:DNA transposition"/>
    <property type="evidence" value="ECO:0007669"/>
    <property type="project" value="InterPro"/>
</dbReference>
<dbReference type="NCBIfam" id="NF033573">
    <property type="entry name" value="transpos_IS200"/>
    <property type="match status" value="1"/>
</dbReference>
<dbReference type="PANTHER" id="PTHR33360">
    <property type="entry name" value="TRANSPOSASE FOR INSERTION SEQUENCE ELEMENT IS200"/>
    <property type="match status" value="1"/>
</dbReference>
<dbReference type="PANTHER" id="PTHR33360:SF2">
    <property type="entry name" value="TRANSPOSASE FOR INSERTION SEQUENCE ELEMENT IS200"/>
    <property type="match status" value="1"/>
</dbReference>
<dbReference type="InterPro" id="IPR036515">
    <property type="entry name" value="Transposase_17_sf"/>
</dbReference>
<evidence type="ECO:0000259" key="1">
    <source>
        <dbReference type="SMART" id="SM01321"/>
    </source>
</evidence>
<dbReference type="GO" id="GO:0004803">
    <property type="term" value="F:transposase activity"/>
    <property type="evidence" value="ECO:0007669"/>
    <property type="project" value="InterPro"/>
</dbReference>
<dbReference type="Pfam" id="PF01797">
    <property type="entry name" value="Y1_Tnp"/>
    <property type="match status" value="1"/>
</dbReference>
<dbReference type="Gene3D" id="3.30.70.1290">
    <property type="entry name" value="Transposase IS200-like"/>
    <property type="match status" value="1"/>
</dbReference>
<dbReference type="RefSeq" id="WP_136825947.1">
    <property type="nucleotide sequence ID" value="NZ_SWBP01000002.1"/>
</dbReference>